<gene>
    <name evidence="4" type="ORF">ACMU_16155</name>
</gene>
<accession>A0A037ZES9</accession>
<dbReference type="InterPro" id="IPR039448">
    <property type="entry name" value="Beta_helix"/>
</dbReference>
<keyword evidence="1" id="KW-0677">Repeat</keyword>
<dbReference type="PANTHER" id="PTHR22990:SF15">
    <property type="entry name" value="F-BOX ONLY PROTEIN 10"/>
    <property type="match status" value="1"/>
</dbReference>
<dbReference type="Pfam" id="PF13229">
    <property type="entry name" value="Beta_helix"/>
    <property type="match status" value="1"/>
</dbReference>
<dbReference type="SMART" id="SM00710">
    <property type="entry name" value="PbH1"/>
    <property type="match status" value="9"/>
</dbReference>
<evidence type="ECO:0000313" key="4">
    <source>
        <dbReference type="EMBL" id="KAJ54647.1"/>
    </source>
</evidence>
<evidence type="ECO:0000256" key="2">
    <source>
        <dbReference type="SAM" id="MobiDB-lite"/>
    </source>
</evidence>
<feature type="region of interest" description="Disordered" evidence="2">
    <location>
        <begin position="16"/>
        <end position="37"/>
    </location>
</feature>
<dbReference type="InterPro" id="IPR012334">
    <property type="entry name" value="Pectin_lyas_fold"/>
</dbReference>
<dbReference type="Proteomes" id="UP000026249">
    <property type="component" value="Unassembled WGS sequence"/>
</dbReference>
<dbReference type="EMBL" id="JFKE01000006">
    <property type="protein sequence ID" value="KAJ54647.1"/>
    <property type="molecule type" value="Genomic_DNA"/>
</dbReference>
<name>A0A037ZES9_9RHOB</name>
<evidence type="ECO:0000259" key="3">
    <source>
        <dbReference type="Pfam" id="PF13229"/>
    </source>
</evidence>
<dbReference type="InterPro" id="IPR051550">
    <property type="entry name" value="SCF-Subunits/Alg-Epimerases"/>
</dbReference>
<organism evidence="4 5">
    <name type="scientific">Actibacterium mucosum KCTC 23349</name>
    <dbReference type="NCBI Taxonomy" id="1454373"/>
    <lineage>
        <taxon>Bacteria</taxon>
        <taxon>Pseudomonadati</taxon>
        <taxon>Pseudomonadota</taxon>
        <taxon>Alphaproteobacteria</taxon>
        <taxon>Rhodobacterales</taxon>
        <taxon>Roseobacteraceae</taxon>
        <taxon>Actibacterium</taxon>
    </lineage>
</organism>
<dbReference type="InterPro" id="IPR006626">
    <property type="entry name" value="PbH1"/>
</dbReference>
<proteinExistence type="predicted"/>
<evidence type="ECO:0000256" key="1">
    <source>
        <dbReference type="ARBA" id="ARBA00022737"/>
    </source>
</evidence>
<dbReference type="InterPro" id="IPR011050">
    <property type="entry name" value="Pectin_lyase_fold/virulence"/>
</dbReference>
<evidence type="ECO:0000313" key="5">
    <source>
        <dbReference type="Proteomes" id="UP000026249"/>
    </source>
</evidence>
<dbReference type="OrthoDB" id="7783360at2"/>
<dbReference type="Gene3D" id="2.160.20.10">
    <property type="entry name" value="Single-stranded right-handed beta-helix, Pectin lyase-like"/>
    <property type="match status" value="2"/>
</dbReference>
<dbReference type="AlphaFoldDB" id="A0A037ZES9"/>
<dbReference type="SUPFAM" id="SSF51126">
    <property type="entry name" value="Pectin lyase-like"/>
    <property type="match status" value="1"/>
</dbReference>
<dbReference type="RefSeq" id="WP_035260790.1">
    <property type="nucleotide sequence ID" value="NZ_JFKE01000006.1"/>
</dbReference>
<dbReference type="STRING" id="1454373.ACMU_16155"/>
<protein>
    <recommendedName>
        <fullName evidence="3">Right handed beta helix domain-containing protein</fullName>
    </recommendedName>
</protein>
<feature type="domain" description="Right handed beta helix" evidence="3">
    <location>
        <begin position="270"/>
        <end position="378"/>
    </location>
</feature>
<sequence>MNMQMASPLFAQTAAPIVVDTPPQTPTAPTQTGSTLRVATDGTGEFTSIQAAIDAANPGDRIVVSAGTYAESISITGTDLTLVADGAVTLTGDGSPHGVYVSGSQILVQGFTVNGIMDEGYDGYSGSGFVIAGQDIALLNNVSHSNAVAGFQTLETADAVLVEGGSAYNNTSSGVALGGGTNLTIRNVELYSTGTNGGPDGSFQYFGVLADNLGDLRTVDGQITFIEDQAPMSHILLDGLNVHDHPGYGIRISAENGTLSTRPSGRIDTFDFSLVNSTITDNGSDLSSWVGGLYHLGGVLLQHINGGQVSGNVMQDNYTWGMDVYNSSNLLISGNLITDNNRGDDTPDVTIQSAGLEINGGQNVTITGNVVAGHHAGLFSSWIPDSGDDFTNEYATATHTILNNILSGNVEVDFEVIRDDVIARVIEDNLITFMPQWLIDYIRDDIDPAFESANSLGLDPLFADPANGDYGFQPGSPAPAILADAPGGPITPPDPNPDPGFDIANPLLAWLWVLSPASEDAPILRLLVLRQLLEDAAAADVTPQDNMQTLAPGDAPDEIRQFIFGHSLMNHFSDGDDLTNHSGTATPYWMAQFAAADPNHTYQIDGMFGPFESAEDLFPQWGFEGAESVWDTEFSFASVDFDSVVITPFNFVQQHQSPQDLSQFLPFIDTVMQLEPGMTVYIYEGWADMAPFIASFPPTMDEFMNYANYALGDYQVWMDAHVAAYQAARPEVTFEAIPINQALIGLLVDPELGLQGALSGVSMTDLFEDDAPHGTETLYFLAAVAMYSHQFGEPIPSNYVIPPEVHPLVAANIGAISDFMFEAVTGDAPTDPIPDPDPGFEIEFPFLALLWALSDDAEDMPFLRFLVLRELFGEDASTDSFEFAELAEDPLTENLGLEVFQTVPALPEPTLDVEPSSFLLPDDVAEDVLVF</sequence>
<reference evidence="4 5" key="1">
    <citation type="submission" date="2014-03" db="EMBL/GenBank/DDBJ databases">
        <title>Draft Genome Sequence of Actibacterium mucosum KCTC 23349, a Marine Alphaproteobacterium with Complex Ionic Requirements Isolated from Mediterranean Seawater at Malvarrosa Beach, Valencia, Spain.</title>
        <authorList>
            <person name="Arahal D.R."/>
            <person name="Shao Z."/>
            <person name="Lai Q."/>
            <person name="Pujalte M.J."/>
        </authorList>
    </citation>
    <scope>NUCLEOTIDE SEQUENCE [LARGE SCALE GENOMIC DNA]</scope>
    <source>
        <strain evidence="4 5">KCTC 23349</strain>
    </source>
</reference>
<comment type="caution">
    <text evidence="4">The sequence shown here is derived from an EMBL/GenBank/DDBJ whole genome shotgun (WGS) entry which is preliminary data.</text>
</comment>
<dbReference type="PANTHER" id="PTHR22990">
    <property type="entry name" value="F-BOX ONLY PROTEIN"/>
    <property type="match status" value="1"/>
</dbReference>
<keyword evidence="5" id="KW-1185">Reference proteome</keyword>